<comment type="caution">
    <text evidence="6">The sequence shown here is derived from an EMBL/GenBank/DDBJ whole genome shotgun (WGS) entry which is preliminary data.</text>
</comment>
<dbReference type="InterPro" id="IPR012093">
    <property type="entry name" value="Pirin"/>
</dbReference>
<evidence type="ECO:0000256" key="1">
    <source>
        <dbReference type="ARBA" id="ARBA00008416"/>
    </source>
</evidence>
<organism evidence="6 7">
    <name type="scientific">Ruicaihuangia caeni</name>
    <dbReference type="NCBI Taxonomy" id="3042517"/>
    <lineage>
        <taxon>Bacteria</taxon>
        <taxon>Bacillati</taxon>
        <taxon>Actinomycetota</taxon>
        <taxon>Actinomycetes</taxon>
        <taxon>Micrococcales</taxon>
        <taxon>Microbacteriaceae</taxon>
        <taxon>Ruicaihuangia</taxon>
    </lineage>
</organism>
<keyword evidence="2" id="KW-0479">Metal-binding</keyword>
<evidence type="ECO:0000256" key="2">
    <source>
        <dbReference type="PIRSR" id="PIRSR006232-1"/>
    </source>
</evidence>
<dbReference type="GO" id="GO:0046872">
    <property type="term" value="F:metal ion binding"/>
    <property type="evidence" value="ECO:0007669"/>
    <property type="project" value="UniProtKB-KW"/>
</dbReference>
<evidence type="ECO:0000313" key="7">
    <source>
        <dbReference type="Proteomes" id="UP001321506"/>
    </source>
</evidence>
<comment type="cofactor">
    <cofactor evidence="2">
        <name>Fe cation</name>
        <dbReference type="ChEBI" id="CHEBI:24875"/>
    </cofactor>
    <text evidence="2">Binds 1 Fe cation per subunit.</text>
</comment>
<dbReference type="InterPro" id="IPR014710">
    <property type="entry name" value="RmlC-like_jellyroll"/>
</dbReference>
<comment type="similarity">
    <text evidence="1 3">Belongs to the pirin family.</text>
</comment>
<dbReference type="PANTHER" id="PTHR13903:SF8">
    <property type="entry name" value="PIRIN"/>
    <property type="match status" value="1"/>
</dbReference>
<feature type="binding site" evidence="2">
    <location>
        <position position="126"/>
    </location>
    <ligand>
        <name>Fe cation</name>
        <dbReference type="ChEBI" id="CHEBI:24875"/>
    </ligand>
</feature>
<gene>
    <name evidence="6" type="ORF">QF206_05740</name>
</gene>
<dbReference type="RefSeq" id="WP_281488255.1">
    <property type="nucleotide sequence ID" value="NZ_JASATX010000002.1"/>
</dbReference>
<accession>A0AAW6T835</accession>
<evidence type="ECO:0000259" key="4">
    <source>
        <dbReference type="Pfam" id="PF02678"/>
    </source>
</evidence>
<dbReference type="InterPro" id="IPR011051">
    <property type="entry name" value="RmlC_Cupin_sf"/>
</dbReference>
<feature type="binding site" evidence="2">
    <location>
        <position position="124"/>
    </location>
    <ligand>
        <name>Fe cation</name>
        <dbReference type="ChEBI" id="CHEBI:24875"/>
    </ligand>
</feature>
<dbReference type="Pfam" id="PF02678">
    <property type="entry name" value="Pirin"/>
    <property type="match status" value="1"/>
</dbReference>
<reference evidence="6 7" key="1">
    <citation type="submission" date="2023-04" db="EMBL/GenBank/DDBJ databases">
        <title>Klugiella caeni sp. nov. isolated from the sludge of biochemical tank.</title>
        <authorList>
            <person name="Geng K."/>
        </authorList>
    </citation>
    <scope>NUCLEOTIDE SEQUENCE [LARGE SCALE GENOMIC DNA]</scope>
    <source>
        <strain evidence="6 7">YN-L-19</strain>
    </source>
</reference>
<evidence type="ECO:0000259" key="5">
    <source>
        <dbReference type="Pfam" id="PF05726"/>
    </source>
</evidence>
<dbReference type="AlphaFoldDB" id="A0AAW6T835"/>
<protein>
    <submittedName>
        <fullName evidence="6">Pirin family protein</fullName>
    </submittedName>
</protein>
<dbReference type="Proteomes" id="UP001321506">
    <property type="component" value="Unassembled WGS sequence"/>
</dbReference>
<dbReference type="SUPFAM" id="SSF51182">
    <property type="entry name" value="RmlC-like cupins"/>
    <property type="match status" value="1"/>
</dbReference>
<name>A0AAW6T835_9MICO</name>
<evidence type="ECO:0000256" key="3">
    <source>
        <dbReference type="RuleBase" id="RU003457"/>
    </source>
</evidence>
<dbReference type="Pfam" id="PF05726">
    <property type="entry name" value="Pirin_C"/>
    <property type="match status" value="1"/>
</dbReference>
<feature type="binding site" evidence="2">
    <location>
        <position position="82"/>
    </location>
    <ligand>
        <name>Fe cation</name>
        <dbReference type="ChEBI" id="CHEBI:24875"/>
    </ligand>
</feature>
<dbReference type="Gene3D" id="2.60.120.10">
    <property type="entry name" value="Jelly Rolls"/>
    <property type="match status" value="1"/>
</dbReference>
<evidence type="ECO:0000313" key="6">
    <source>
        <dbReference type="EMBL" id="MDI2098464.1"/>
    </source>
</evidence>
<dbReference type="InterPro" id="IPR008778">
    <property type="entry name" value="Pirin_C_dom"/>
</dbReference>
<proteinExistence type="inferred from homology"/>
<dbReference type="EMBL" id="JASATX010000002">
    <property type="protein sequence ID" value="MDI2098464.1"/>
    <property type="molecule type" value="Genomic_DNA"/>
</dbReference>
<feature type="domain" description="Pirin C-terminal" evidence="5">
    <location>
        <begin position="194"/>
        <end position="291"/>
    </location>
</feature>
<dbReference type="PIRSF" id="PIRSF006232">
    <property type="entry name" value="Pirin"/>
    <property type="match status" value="1"/>
</dbReference>
<feature type="domain" description="Pirin N-terminal" evidence="4">
    <location>
        <begin position="43"/>
        <end position="141"/>
    </location>
</feature>
<feature type="binding site" evidence="2">
    <location>
        <position position="80"/>
    </location>
    <ligand>
        <name>Fe cation</name>
        <dbReference type="ChEBI" id="CHEBI:24875"/>
    </ligand>
</feature>
<dbReference type="PANTHER" id="PTHR13903">
    <property type="entry name" value="PIRIN-RELATED"/>
    <property type="match status" value="1"/>
</dbReference>
<sequence length="334" mass="35799">MSNLEIAPSETVCEAGAASTAVEPVIEIIEPREVPLGGPRAMEVRRTLPQKARSLIGAWCFADHYGPDPAGPRRMDVPPHPHTGLQTVTWLFAGEIEHHDSSGGHAMVRPGQLNLMTAGRGVQHSEVSTAAQGVLHGVQLWTALPDHARHGRAFFEHSEPPVLDHQGARVSVFLGSLLGYTAEATTFTPLVGAQLDLPAGVSVELPVDERFEHGVLVDAGEISFEGTPVPRASLGYRAPGATTLSIANTGDSLGRVVLIGGEPFGEQIVMWWNFIGRTHDEVVAFREQWQREVIDGETDAGRFGRVEGYVGRDGATGKALPAPALPNVRLRPRG</sequence>
<keyword evidence="2" id="KW-0408">Iron</keyword>
<dbReference type="InterPro" id="IPR003829">
    <property type="entry name" value="Pirin_N_dom"/>
</dbReference>
<dbReference type="CDD" id="cd02909">
    <property type="entry name" value="cupin_pirin_N"/>
    <property type="match status" value="1"/>
</dbReference>
<keyword evidence="7" id="KW-1185">Reference proteome</keyword>